<reference evidence="4" key="1">
    <citation type="submission" date="2021-12" db="EMBL/GenBank/DDBJ databases">
        <title>Alicyclobacillaceae gen. nov., sp. nov., isolated from chalcocite enrichment system.</title>
        <authorList>
            <person name="Jiang Z."/>
        </authorList>
    </citation>
    <scope>NUCLEOTIDE SEQUENCE</scope>
    <source>
        <strain evidence="4">MYW30-H2</strain>
    </source>
</reference>
<keyword evidence="5" id="KW-1185">Reference proteome</keyword>
<dbReference type="InterPro" id="IPR025877">
    <property type="entry name" value="MobA-like_NTP_Trfase"/>
</dbReference>
<dbReference type="Proteomes" id="UP000830167">
    <property type="component" value="Chromosome"/>
</dbReference>
<dbReference type="Gene3D" id="3.90.550.10">
    <property type="entry name" value="Spore Coat Polysaccharide Biosynthesis Protein SpsA, Chain A"/>
    <property type="match status" value="1"/>
</dbReference>
<protein>
    <submittedName>
        <fullName evidence="4">Phosphocholine cytidylyltransferase family protein</fullName>
    </submittedName>
</protein>
<sequence>MKAIVLAAGRGSRLKHLTDTQPKCLVAIQGKPLLHWQTQSLLAAGIENIAVVRGYRKEQIDFPGFIYFDNERWAETNMVRSMLCADSWLASNECIISYSDLIYPPEVVETLKRLNGDIGITYDPNWLNLWNERFADPLMDAETFDINDNGELMEIGRRVFHVSKIKGQYMGLLKFTPEGWSEIKNYLCRLESYVIDHLDMTSLLSCLIEAGITVQTVSIKNDWWYEIDTIHDFELANANMK</sequence>
<name>A0ABY4CEM6_9BACL</name>
<feature type="domain" description="MobA-like NTP transferase" evidence="3">
    <location>
        <begin position="3"/>
        <end position="113"/>
    </location>
</feature>
<evidence type="ECO:0000256" key="1">
    <source>
        <dbReference type="ARBA" id="ARBA00022679"/>
    </source>
</evidence>
<gene>
    <name evidence="4" type="ORF">LSG31_13620</name>
</gene>
<dbReference type="PANTHER" id="PTHR43584:SF8">
    <property type="entry name" value="N-ACETYLMURAMATE ALPHA-1-PHOSPHATE URIDYLYLTRANSFERASE"/>
    <property type="match status" value="1"/>
</dbReference>
<evidence type="ECO:0000313" key="4">
    <source>
        <dbReference type="EMBL" id="UOF88963.1"/>
    </source>
</evidence>
<dbReference type="InterPro" id="IPR050065">
    <property type="entry name" value="GlmU-like"/>
</dbReference>
<dbReference type="GO" id="GO:0016779">
    <property type="term" value="F:nucleotidyltransferase activity"/>
    <property type="evidence" value="ECO:0007669"/>
    <property type="project" value="UniProtKB-KW"/>
</dbReference>
<evidence type="ECO:0000313" key="5">
    <source>
        <dbReference type="Proteomes" id="UP000830167"/>
    </source>
</evidence>
<dbReference type="PANTHER" id="PTHR43584">
    <property type="entry name" value="NUCLEOTIDYL TRANSFERASE"/>
    <property type="match status" value="1"/>
</dbReference>
<dbReference type="EMBL" id="CP089291">
    <property type="protein sequence ID" value="UOF88963.1"/>
    <property type="molecule type" value="Genomic_DNA"/>
</dbReference>
<accession>A0ABY4CEM6</accession>
<organism evidence="4 5">
    <name type="scientific">Fodinisporobacter ferrooxydans</name>
    <dbReference type="NCBI Taxonomy" id="2901836"/>
    <lineage>
        <taxon>Bacteria</taxon>
        <taxon>Bacillati</taxon>
        <taxon>Bacillota</taxon>
        <taxon>Bacilli</taxon>
        <taxon>Bacillales</taxon>
        <taxon>Alicyclobacillaceae</taxon>
        <taxon>Fodinisporobacter</taxon>
    </lineage>
</organism>
<dbReference type="Pfam" id="PF12804">
    <property type="entry name" value="NTP_transf_3"/>
    <property type="match status" value="1"/>
</dbReference>
<keyword evidence="1" id="KW-0808">Transferase</keyword>
<keyword evidence="2 4" id="KW-0548">Nucleotidyltransferase</keyword>
<dbReference type="CDD" id="cd02523">
    <property type="entry name" value="PC_cytidylyltransferase"/>
    <property type="match status" value="1"/>
</dbReference>
<proteinExistence type="predicted"/>
<dbReference type="InterPro" id="IPR029044">
    <property type="entry name" value="Nucleotide-diphossugar_trans"/>
</dbReference>
<evidence type="ECO:0000259" key="3">
    <source>
        <dbReference type="Pfam" id="PF12804"/>
    </source>
</evidence>
<evidence type="ECO:0000256" key="2">
    <source>
        <dbReference type="ARBA" id="ARBA00022695"/>
    </source>
</evidence>
<dbReference type="SUPFAM" id="SSF53448">
    <property type="entry name" value="Nucleotide-diphospho-sugar transferases"/>
    <property type="match status" value="1"/>
</dbReference>
<dbReference type="RefSeq" id="WP_347435644.1">
    <property type="nucleotide sequence ID" value="NZ_CP089291.1"/>
</dbReference>